<feature type="transmembrane region" description="Helical" evidence="1">
    <location>
        <begin position="409"/>
        <end position="429"/>
    </location>
</feature>
<feature type="chain" id="PRO_5022813798" evidence="2">
    <location>
        <begin position="27"/>
        <end position="556"/>
    </location>
</feature>
<dbReference type="PANTHER" id="PTHR40940">
    <property type="entry name" value="PROTEIN BATD-RELATED"/>
    <property type="match status" value="1"/>
</dbReference>
<keyword evidence="2" id="KW-0732">Signal</keyword>
<evidence type="ECO:0000256" key="1">
    <source>
        <dbReference type="SAM" id="Phobius"/>
    </source>
</evidence>
<dbReference type="InterPro" id="IPR025738">
    <property type="entry name" value="BatD"/>
</dbReference>
<keyword evidence="1" id="KW-1133">Transmembrane helix</keyword>
<keyword evidence="4" id="KW-1185">Reference proteome</keyword>
<protein>
    <submittedName>
        <fullName evidence="3">Protein BatD</fullName>
    </submittedName>
</protein>
<dbReference type="PANTHER" id="PTHR40940:SF1">
    <property type="entry name" value="PROTEIN BATD"/>
    <property type="match status" value="1"/>
</dbReference>
<organism evidence="3 4">
    <name type="scientific">Luteimonas wenzhouensis</name>
    <dbReference type="NCBI Taxonomy" id="2599615"/>
    <lineage>
        <taxon>Bacteria</taxon>
        <taxon>Pseudomonadati</taxon>
        <taxon>Pseudomonadota</taxon>
        <taxon>Gammaproteobacteria</taxon>
        <taxon>Lysobacterales</taxon>
        <taxon>Lysobacteraceae</taxon>
        <taxon>Luteimonas</taxon>
    </lineage>
</organism>
<dbReference type="Proteomes" id="UP000315949">
    <property type="component" value="Unassembled WGS sequence"/>
</dbReference>
<feature type="signal peptide" evidence="2">
    <location>
        <begin position="1"/>
        <end position="26"/>
    </location>
</feature>
<dbReference type="AlphaFoldDB" id="A0A5C5U1Y3"/>
<evidence type="ECO:0000313" key="4">
    <source>
        <dbReference type="Proteomes" id="UP000315949"/>
    </source>
</evidence>
<proteinExistence type="predicted"/>
<dbReference type="EMBL" id="VOHE01000003">
    <property type="protein sequence ID" value="TWT19809.1"/>
    <property type="molecule type" value="Genomic_DNA"/>
</dbReference>
<sequence length="556" mass="59397">MMSPMALLPRLLGWLLVLACIAPAQAATRAWLDRERIGVGETTTLNIETDQAGARMPDFSALAPDFVLSGHSSTRGSEPVAGGGHRPRVLFAVALQPRREGLLTVPALRVGAESTAPLVLTVLPDATAPARAGEPVFIEAEADTDAPWVQQSVGYTLRLYYATPLVSGQLDQPVPDGAAVHRVGSDVQYSREIAGRRYTVVERRFVLVPERSGTLVVPGARFEGTGVGGFFDDMFGGGRRALRAQGPSRVLQVQPVPASAPQPWLPLQSMQLRYLATPQELRAGEAATVDVELVADGAAASQLPELRLPPVDGAQVFPEPPQVDELFERGRPRTRVTRRFAVVPVQAGPLRLPGLRQAWWDVDAGVERTAALPDLHLEVEPGAPAAAVDDAVQAAFEAGRGDRRVHPGAWRWLAIGLAVLWLGTLAWALRERRRAGAPARRLPLVQPRGDAPAPATSLRALREVLVAGDARELEAALCGLAAPSAASLEALSAQLDDPGQRAAITMLQEARWNDGDMAAARRALQEAFARGPRWRAPAPADAAASLLPPLYPGPRM</sequence>
<keyword evidence="1" id="KW-0812">Transmembrane</keyword>
<dbReference type="Pfam" id="PF13584">
    <property type="entry name" value="BatD"/>
    <property type="match status" value="1"/>
</dbReference>
<comment type="caution">
    <text evidence="3">The sequence shown here is derived from an EMBL/GenBank/DDBJ whole genome shotgun (WGS) entry which is preliminary data.</text>
</comment>
<evidence type="ECO:0000313" key="3">
    <source>
        <dbReference type="EMBL" id="TWT19809.1"/>
    </source>
</evidence>
<name>A0A5C5U1Y3_9GAMM</name>
<gene>
    <name evidence="3" type="ORF">FQY79_08310</name>
</gene>
<evidence type="ECO:0000256" key="2">
    <source>
        <dbReference type="SAM" id="SignalP"/>
    </source>
</evidence>
<accession>A0A5C5U1Y3</accession>
<reference evidence="3 4" key="1">
    <citation type="submission" date="2019-07" db="EMBL/GenBank/DDBJ databases">
        <title>Luteimonas sp. YD-1 nov., isolated from acidic soil.</title>
        <authorList>
            <person name="Zhou J."/>
        </authorList>
    </citation>
    <scope>NUCLEOTIDE SEQUENCE [LARGE SCALE GENOMIC DNA]</scope>
    <source>
        <strain evidence="3 4">YD-1</strain>
    </source>
</reference>
<dbReference type="OrthoDB" id="5293418at2"/>
<keyword evidence="1" id="KW-0472">Membrane</keyword>